<feature type="binding site" evidence="9">
    <location>
        <position position="116"/>
    </location>
    <ligand>
        <name>ATP</name>
        <dbReference type="ChEBI" id="CHEBI:30616"/>
    </ligand>
</feature>
<feature type="binding site" evidence="9">
    <location>
        <position position="184"/>
    </location>
    <ligand>
        <name>L-citrulline</name>
        <dbReference type="ChEBI" id="CHEBI:57743"/>
    </ligand>
</feature>
<evidence type="ECO:0000256" key="2">
    <source>
        <dbReference type="ARBA" id="ARBA00011881"/>
    </source>
</evidence>
<dbReference type="GO" id="GO:0005737">
    <property type="term" value="C:cytoplasm"/>
    <property type="evidence" value="ECO:0007669"/>
    <property type="project" value="UniProtKB-SubCell"/>
</dbReference>
<feature type="domain" description="Arginosuccinate synthase C-terminal" evidence="12">
    <location>
        <begin position="175"/>
        <end position="391"/>
    </location>
</feature>
<protein>
    <recommendedName>
        <fullName evidence="3 9">Argininosuccinate synthase</fullName>
        <ecNumber evidence="3 9">6.3.4.5</ecNumber>
    </recommendedName>
    <alternativeName>
        <fullName evidence="9">Citrulline--aspartate ligase</fullName>
    </alternativeName>
</protein>
<evidence type="ECO:0000313" key="13">
    <source>
        <dbReference type="EMBL" id="RZU39036.1"/>
    </source>
</evidence>
<comment type="subcellular location">
    <subcellularLocation>
        <location evidence="9">Cytoplasm</location>
    </subcellularLocation>
</comment>
<reference evidence="13 14" key="1">
    <citation type="submission" date="2019-02" db="EMBL/GenBank/DDBJ databases">
        <title>Genomic Encyclopedia of Archaeal and Bacterial Type Strains, Phase II (KMG-II): from individual species to whole genera.</title>
        <authorList>
            <person name="Goeker M."/>
        </authorList>
    </citation>
    <scope>NUCLEOTIDE SEQUENCE [LARGE SCALE GENOMIC DNA]</scope>
    <source>
        <strain evidence="13 14">DSM 18101</strain>
    </source>
</reference>
<evidence type="ECO:0000256" key="4">
    <source>
        <dbReference type="ARBA" id="ARBA00022571"/>
    </source>
</evidence>
<keyword evidence="5 9" id="KW-0436">Ligase</keyword>
<feature type="binding site" evidence="9">
    <location>
        <position position="91"/>
    </location>
    <ligand>
        <name>L-citrulline</name>
        <dbReference type="ChEBI" id="CHEBI:57743"/>
    </ligand>
</feature>
<evidence type="ECO:0000256" key="8">
    <source>
        <dbReference type="ARBA" id="ARBA00022840"/>
    </source>
</evidence>
<dbReference type="SUPFAM" id="SSF69864">
    <property type="entry name" value="Argininosuccinate synthetase, C-terminal domain"/>
    <property type="match status" value="1"/>
</dbReference>
<gene>
    <name evidence="9" type="primary">argG</name>
    <name evidence="13" type="ORF">BDD14_0362</name>
</gene>
<comment type="pathway">
    <text evidence="1 9">Amino-acid biosynthesis; L-arginine biosynthesis; L-arginine from L-ornithine and carbamoyl phosphate: step 2/3.</text>
</comment>
<feature type="binding site" evidence="9">
    <location>
        <position position="118"/>
    </location>
    <ligand>
        <name>L-aspartate</name>
        <dbReference type="ChEBI" id="CHEBI:29991"/>
    </ligand>
</feature>
<comment type="caution">
    <text evidence="13">The sequence shown here is derived from an EMBL/GenBank/DDBJ whole genome shotgun (WGS) entry which is preliminary data.</text>
</comment>
<dbReference type="GO" id="GO:0000050">
    <property type="term" value="P:urea cycle"/>
    <property type="evidence" value="ECO:0007669"/>
    <property type="project" value="TreeGrafter"/>
</dbReference>
<comment type="subunit">
    <text evidence="2 9">Homotetramer.</text>
</comment>
<evidence type="ECO:0000256" key="7">
    <source>
        <dbReference type="ARBA" id="ARBA00022741"/>
    </source>
</evidence>
<dbReference type="PROSITE" id="PS00565">
    <property type="entry name" value="ARGININOSUCCIN_SYN_2"/>
    <property type="match status" value="1"/>
</dbReference>
<dbReference type="InterPro" id="IPR014729">
    <property type="entry name" value="Rossmann-like_a/b/a_fold"/>
</dbReference>
<sequence>MAEKVVLAYSGGLDTSIIIPWLNENYGYDVIAFVADVGQGEDIDAVVEKAYKTGAKKVIVKDLREEFLQEYVFPTVRAGAVYEHKYLLGTSIARPIIAKHQVEVALAEGATALAHGCTGKGNDQVRFEHAFQALAPQLKVIAPWREWTLKSREDCLDYAEAHGIPVEASRTKIHSRDRNLWHVSHEGGELEGTDKPVDPTTWRMSNSPQDAPDREEFVEIGFEAGTPISVDGQKLPPVQMVELLNEIGGRNAIGRIDIVENRFVGMKSRGAYETPGGTLILEALRQLEALTLDRETAHFKESLALKYAELVYFGLWFTPLREALDSFFTTAEAGVTGSVKLALYKGNISVVSRSSEVSLYSADLSSFTMGESYDQKDAAGFIKILGLPARVRAAVLGKHKEKELAK</sequence>
<dbReference type="FunFam" id="3.40.50.620:FF:000019">
    <property type="entry name" value="Argininosuccinate synthase"/>
    <property type="match status" value="1"/>
</dbReference>
<dbReference type="Pfam" id="PF00764">
    <property type="entry name" value="Arginosuc_synth"/>
    <property type="match status" value="1"/>
</dbReference>
<dbReference type="SUPFAM" id="SSF52402">
    <property type="entry name" value="Adenine nucleotide alpha hydrolases-like"/>
    <property type="match status" value="1"/>
</dbReference>
<dbReference type="InterPro" id="IPR023434">
    <property type="entry name" value="Arginosuc_synth_type_1_subfam"/>
</dbReference>
<dbReference type="InterPro" id="IPR001518">
    <property type="entry name" value="Arginosuc_synth"/>
</dbReference>
<evidence type="ECO:0000313" key="14">
    <source>
        <dbReference type="Proteomes" id="UP000292958"/>
    </source>
</evidence>
<dbReference type="GO" id="GO:0005524">
    <property type="term" value="F:ATP binding"/>
    <property type="evidence" value="ECO:0007669"/>
    <property type="project" value="UniProtKB-UniRule"/>
</dbReference>
<feature type="binding site" evidence="9">
    <location>
        <position position="122"/>
    </location>
    <ligand>
        <name>L-aspartate</name>
        <dbReference type="ChEBI" id="CHEBI:29991"/>
    </ligand>
</feature>
<keyword evidence="9" id="KW-0963">Cytoplasm</keyword>
<feature type="binding site" evidence="9">
    <location>
        <position position="122"/>
    </location>
    <ligand>
        <name>L-citrulline</name>
        <dbReference type="ChEBI" id="CHEBI:57743"/>
    </ligand>
</feature>
<evidence type="ECO:0000259" key="11">
    <source>
        <dbReference type="Pfam" id="PF00764"/>
    </source>
</evidence>
<keyword evidence="8 9" id="KW-0067">ATP-binding</keyword>
<feature type="binding site" evidence="9">
    <location>
        <position position="35"/>
    </location>
    <ligand>
        <name>ATP</name>
        <dbReference type="ChEBI" id="CHEBI:30616"/>
    </ligand>
</feature>
<feature type="binding site" evidence="9">
    <location>
        <begin position="8"/>
        <end position="16"/>
    </location>
    <ligand>
        <name>ATP</name>
        <dbReference type="ChEBI" id="CHEBI:30616"/>
    </ligand>
</feature>
<dbReference type="Gene3D" id="1.20.5.470">
    <property type="entry name" value="Single helix bin"/>
    <property type="match status" value="1"/>
</dbReference>
<dbReference type="InterPro" id="IPR024074">
    <property type="entry name" value="AS_cat/multimer_dom_body"/>
</dbReference>
<keyword evidence="4 9" id="KW-0055">Arginine biosynthesis</keyword>
<dbReference type="GO" id="GO:0000053">
    <property type="term" value="P:argininosuccinate metabolic process"/>
    <property type="evidence" value="ECO:0007669"/>
    <property type="project" value="TreeGrafter"/>
</dbReference>
<keyword evidence="6 9" id="KW-0028">Amino-acid biosynthesis</keyword>
<dbReference type="InterPro" id="IPR048268">
    <property type="entry name" value="Arginosuc_syn_C"/>
</dbReference>
<comment type="similarity">
    <text evidence="9">Belongs to the argininosuccinate synthase family. Type 1 subfamily.</text>
</comment>
<dbReference type="PANTHER" id="PTHR11587">
    <property type="entry name" value="ARGININOSUCCINATE SYNTHASE"/>
    <property type="match status" value="1"/>
</dbReference>
<keyword evidence="14" id="KW-1185">Reference proteome</keyword>
<dbReference type="EC" id="6.3.4.5" evidence="3 9"/>
<dbReference type="Gene3D" id="3.40.50.620">
    <property type="entry name" value="HUPs"/>
    <property type="match status" value="1"/>
</dbReference>
<dbReference type="PANTHER" id="PTHR11587:SF2">
    <property type="entry name" value="ARGININOSUCCINATE SYNTHASE"/>
    <property type="match status" value="1"/>
</dbReference>
<feature type="binding site" evidence="9">
    <location>
        <position position="260"/>
    </location>
    <ligand>
        <name>L-citrulline</name>
        <dbReference type="ChEBI" id="CHEBI:57743"/>
    </ligand>
</feature>
<dbReference type="GO" id="GO:0006526">
    <property type="term" value="P:L-arginine biosynthetic process"/>
    <property type="evidence" value="ECO:0007669"/>
    <property type="project" value="UniProtKB-UniRule"/>
</dbReference>
<evidence type="ECO:0000256" key="5">
    <source>
        <dbReference type="ARBA" id="ARBA00022598"/>
    </source>
</evidence>
<dbReference type="PROSITE" id="PS00564">
    <property type="entry name" value="ARGININOSUCCIN_SYN_1"/>
    <property type="match status" value="1"/>
</dbReference>
<dbReference type="HAMAP" id="MF_00005">
    <property type="entry name" value="Arg_succ_synth_type1"/>
    <property type="match status" value="1"/>
</dbReference>
<evidence type="ECO:0000256" key="6">
    <source>
        <dbReference type="ARBA" id="ARBA00022605"/>
    </source>
</evidence>
<proteinExistence type="inferred from homology"/>
<keyword evidence="7 9" id="KW-0547">Nucleotide-binding</keyword>
<dbReference type="Proteomes" id="UP000292958">
    <property type="component" value="Unassembled WGS sequence"/>
</dbReference>
<feature type="region of interest" description="Disordered" evidence="10">
    <location>
        <begin position="187"/>
        <end position="211"/>
    </location>
</feature>
<comment type="catalytic activity">
    <reaction evidence="9">
        <text>L-citrulline + L-aspartate + ATP = 2-(N(omega)-L-arginino)succinate + AMP + diphosphate + H(+)</text>
        <dbReference type="Rhea" id="RHEA:10932"/>
        <dbReference type="ChEBI" id="CHEBI:15378"/>
        <dbReference type="ChEBI" id="CHEBI:29991"/>
        <dbReference type="ChEBI" id="CHEBI:30616"/>
        <dbReference type="ChEBI" id="CHEBI:33019"/>
        <dbReference type="ChEBI" id="CHEBI:57472"/>
        <dbReference type="ChEBI" id="CHEBI:57743"/>
        <dbReference type="ChEBI" id="CHEBI:456215"/>
        <dbReference type="EC" id="6.3.4.5"/>
    </reaction>
</comment>
<evidence type="ECO:0000256" key="9">
    <source>
        <dbReference type="HAMAP-Rule" id="MF_00005"/>
    </source>
</evidence>
<dbReference type="AlphaFoldDB" id="A0A4V2G417"/>
<dbReference type="UniPathway" id="UPA00068">
    <property type="reaction ID" value="UER00113"/>
</dbReference>
<dbReference type="FunFam" id="3.90.1260.10:FF:000007">
    <property type="entry name" value="Argininosuccinate synthase"/>
    <property type="match status" value="1"/>
</dbReference>
<dbReference type="InterPro" id="IPR048267">
    <property type="entry name" value="Arginosuc_syn_N"/>
</dbReference>
<feature type="domain" description="Arginosuccinate synthase-like N-terminal" evidence="11">
    <location>
        <begin position="4"/>
        <end position="165"/>
    </location>
</feature>
<feature type="compositionally biased region" description="Basic and acidic residues" evidence="10">
    <location>
        <begin position="187"/>
        <end position="197"/>
    </location>
</feature>
<dbReference type="GO" id="GO:0004055">
    <property type="term" value="F:argininosuccinate synthase activity"/>
    <property type="evidence" value="ECO:0007669"/>
    <property type="project" value="UniProtKB-UniRule"/>
</dbReference>
<dbReference type="Pfam" id="PF20979">
    <property type="entry name" value="Arginosuc_syn_C"/>
    <property type="match status" value="1"/>
</dbReference>
<dbReference type="InterPro" id="IPR018223">
    <property type="entry name" value="Arginosuc_synth_CS"/>
</dbReference>
<feature type="binding site" evidence="9">
    <location>
        <position position="272"/>
    </location>
    <ligand>
        <name>L-citrulline</name>
        <dbReference type="ChEBI" id="CHEBI:57743"/>
    </ligand>
</feature>
<feature type="binding site" evidence="9">
    <location>
        <position position="175"/>
    </location>
    <ligand>
        <name>L-citrulline</name>
        <dbReference type="ChEBI" id="CHEBI:57743"/>
    </ligand>
</feature>
<evidence type="ECO:0000256" key="3">
    <source>
        <dbReference type="ARBA" id="ARBA00012286"/>
    </source>
</evidence>
<dbReference type="CDD" id="cd01999">
    <property type="entry name" value="ASS"/>
    <property type="match status" value="1"/>
</dbReference>
<dbReference type="Gene3D" id="3.90.1260.10">
    <property type="entry name" value="Argininosuccinate synthetase, chain A, domain 2"/>
    <property type="match status" value="1"/>
</dbReference>
<evidence type="ECO:0000256" key="1">
    <source>
        <dbReference type="ARBA" id="ARBA00004967"/>
    </source>
</evidence>
<dbReference type="RefSeq" id="WP_130417312.1">
    <property type="nucleotide sequence ID" value="NZ_SHKW01000001.1"/>
</dbReference>
<evidence type="ECO:0000256" key="10">
    <source>
        <dbReference type="SAM" id="MobiDB-lite"/>
    </source>
</evidence>
<evidence type="ECO:0000259" key="12">
    <source>
        <dbReference type="Pfam" id="PF20979"/>
    </source>
</evidence>
<dbReference type="NCBIfam" id="NF001770">
    <property type="entry name" value="PRK00509.1"/>
    <property type="match status" value="1"/>
</dbReference>
<feature type="binding site" evidence="9">
    <location>
        <position position="126"/>
    </location>
    <ligand>
        <name>L-citrulline</name>
        <dbReference type="ChEBI" id="CHEBI:57743"/>
    </ligand>
</feature>
<name>A0A4V2G417_9BACT</name>
<accession>A0A4V2G417</accession>
<dbReference type="NCBIfam" id="TIGR00032">
    <property type="entry name" value="argG"/>
    <property type="match status" value="1"/>
</dbReference>
<feature type="binding site" evidence="9">
    <location>
        <position position="123"/>
    </location>
    <ligand>
        <name>L-aspartate</name>
        <dbReference type="ChEBI" id="CHEBI:29991"/>
    </ligand>
</feature>
<organism evidence="13 14">
    <name type="scientific">Edaphobacter modestus</name>
    <dbReference type="NCBI Taxonomy" id="388466"/>
    <lineage>
        <taxon>Bacteria</taxon>
        <taxon>Pseudomonadati</taxon>
        <taxon>Acidobacteriota</taxon>
        <taxon>Terriglobia</taxon>
        <taxon>Terriglobales</taxon>
        <taxon>Acidobacteriaceae</taxon>
        <taxon>Edaphobacter</taxon>
    </lineage>
</organism>
<feature type="binding site" evidence="9">
    <location>
        <position position="86"/>
    </location>
    <ligand>
        <name>L-citrulline</name>
        <dbReference type="ChEBI" id="CHEBI:57743"/>
    </ligand>
</feature>
<dbReference type="OrthoDB" id="9801641at2"/>
<dbReference type="EMBL" id="SHKW01000001">
    <property type="protein sequence ID" value="RZU39036.1"/>
    <property type="molecule type" value="Genomic_DNA"/>
</dbReference>